<comment type="catalytic activity">
    <reaction evidence="5">
        <text>a 5'-end (N(2),N(7)-dimethyl 5'-triphosphoguanosine)-ribonucleoside in snRNA + S-adenosyl-L-methionine = a 5'-end (N(2),N(2),N(7)-trimethyl 5'-triphosphoguanosine)-ribonucleoside in snRNA + S-adenosyl-L-homocysteine + H(+)</text>
        <dbReference type="Rhea" id="RHEA:78479"/>
        <dbReference type="Rhea" id="RHEA-COMP:19087"/>
        <dbReference type="Rhea" id="RHEA-COMP:19089"/>
        <dbReference type="ChEBI" id="CHEBI:15378"/>
        <dbReference type="ChEBI" id="CHEBI:57856"/>
        <dbReference type="ChEBI" id="CHEBI:59789"/>
        <dbReference type="ChEBI" id="CHEBI:167623"/>
        <dbReference type="ChEBI" id="CHEBI:172880"/>
    </reaction>
    <physiologicalReaction direction="left-to-right" evidence="5">
        <dbReference type="Rhea" id="RHEA:78480"/>
    </physiologicalReaction>
</comment>
<keyword evidence="10" id="KW-1185">Reference proteome</keyword>
<organism evidence="9 10">
    <name type="scientific">Cryptococcus depauperatus CBS 7841</name>
    <dbReference type="NCBI Taxonomy" id="1295531"/>
    <lineage>
        <taxon>Eukaryota</taxon>
        <taxon>Fungi</taxon>
        <taxon>Dikarya</taxon>
        <taxon>Basidiomycota</taxon>
        <taxon>Agaricomycotina</taxon>
        <taxon>Tremellomycetes</taxon>
        <taxon>Tremellales</taxon>
        <taxon>Cryptococcaceae</taxon>
        <taxon>Cryptococcus</taxon>
    </lineage>
</organism>
<dbReference type="GO" id="GO:0071164">
    <property type="term" value="F:RNA cap trimethylguanosine synthase activity"/>
    <property type="evidence" value="ECO:0007669"/>
    <property type="project" value="TreeGrafter"/>
</dbReference>
<evidence type="ECO:0000313" key="9">
    <source>
        <dbReference type="EMBL" id="WVN86930.1"/>
    </source>
</evidence>
<dbReference type="PANTHER" id="PTHR14741:SF32">
    <property type="entry name" value="TRIMETHYLGUANOSINE SYNTHASE"/>
    <property type="match status" value="1"/>
</dbReference>
<proteinExistence type="inferred from homology"/>
<dbReference type="GeneID" id="91086317"/>
<dbReference type="Pfam" id="PF09445">
    <property type="entry name" value="Methyltransf_15"/>
    <property type="match status" value="1"/>
</dbReference>
<dbReference type="FunFam" id="3.40.50.150:FF:000432">
    <property type="entry name" value="Unplaced genomic scaffold supercont2.10, whole genome shotgun sequence"/>
    <property type="match status" value="1"/>
</dbReference>
<evidence type="ECO:0000313" key="10">
    <source>
        <dbReference type="Proteomes" id="UP000094043"/>
    </source>
</evidence>
<comment type="similarity">
    <text evidence="2">Belongs to the methyltransferase superfamily. Trimethylguanosine synthase family.</text>
</comment>
<evidence type="ECO:0000256" key="4">
    <source>
        <dbReference type="ARBA" id="ARBA00048740"/>
    </source>
</evidence>
<gene>
    <name evidence="9" type="ORF">L203_102105</name>
</gene>
<evidence type="ECO:0000256" key="6">
    <source>
        <dbReference type="ARBA" id="ARBA00049075"/>
    </source>
</evidence>
<comment type="catalytic activity">
    <reaction evidence="6">
        <text>a 5'-end (N(7)-methyl 5'-triphosphoguanosine)-ribonucleoside in snRNA + S-adenosyl-L-methionine = a 5'-end (N(2),N(7)-dimethyl 5'-triphosphoguanosine)-ribonucleoside in snRNA + S-adenosyl-L-homocysteine + H(+)</text>
        <dbReference type="Rhea" id="RHEA:78471"/>
        <dbReference type="Rhea" id="RHEA-COMP:19085"/>
        <dbReference type="Rhea" id="RHEA-COMP:19087"/>
        <dbReference type="ChEBI" id="CHEBI:15378"/>
        <dbReference type="ChEBI" id="CHEBI:57856"/>
        <dbReference type="ChEBI" id="CHEBI:59789"/>
        <dbReference type="ChEBI" id="CHEBI:156461"/>
        <dbReference type="ChEBI" id="CHEBI:172880"/>
    </reaction>
    <physiologicalReaction direction="left-to-right" evidence="6">
        <dbReference type="Rhea" id="RHEA:78472"/>
    </physiologicalReaction>
</comment>
<reference evidence="9" key="3">
    <citation type="submission" date="2024-01" db="EMBL/GenBank/DDBJ databases">
        <authorList>
            <person name="Coelho M.A."/>
            <person name="David-Palma M."/>
            <person name="Shea T."/>
            <person name="Sun S."/>
            <person name="Cuomo C.A."/>
            <person name="Heitman J."/>
        </authorList>
    </citation>
    <scope>NUCLEOTIDE SEQUENCE</scope>
    <source>
        <strain evidence="9">CBS 7841</strain>
    </source>
</reference>
<evidence type="ECO:0000256" key="1">
    <source>
        <dbReference type="ARBA" id="ARBA00018517"/>
    </source>
</evidence>
<comment type="catalytic activity">
    <reaction evidence="4">
        <text>a 5'-end (N(7)-methyl 5'-triphosphoguanosine)-ribonucleoside in snoRNA + S-adenosyl-L-methionine = a 5'-end (N(2),N(7)-dimethyl 5'-triphosphoguanosine)-ribonucleoside in snoRNA + S-adenosyl-L-homocysteine + H(+)</text>
        <dbReference type="Rhea" id="RHEA:78475"/>
        <dbReference type="Rhea" id="RHEA-COMP:19086"/>
        <dbReference type="Rhea" id="RHEA-COMP:19088"/>
        <dbReference type="ChEBI" id="CHEBI:15378"/>
        <dbReference type="ChEBI" id="CHEBI:57856"/>
        <dbReference type="ChEBI" id="CHEBI:59789"/>
        <dbReference type="ChEBI" id="CHEBI:156461"/>
        <dbReference type="ChEBI" id="CHEBI:172880"/>
    </reaction>
    <physiologicalReaction direction="left-to-right" evidence="4">
        <dbReference type="Rhea" id="RHEA:78476"/>
    </physiologicalReaction>
</comment>
<evidence type="ECO:0000256" key="3">
    <source>
        <dbReference type="ARBA" id="ARBA00047418"/>
    </source>
</evidence>
<dbReference type="PANTHER" id="PTHR14741">
    <property type="entry name" value="S-ADENOSYLMETHIONINE-DEPENDENT METHYLTRANSFERASE RELATED"/>
    <property type="match status" value="1"/>
</dbReference>
<dbReference type="Gene3D" id="3.40.50.150">
    <property type="entry name" value="Vaccinia Virus protein VP39"/>
    <property type="match status" value="1"/>
</dbReference>
<dbReference type="InterPro" id="IPR019012">
    <property type="entry name" value="RNA_cap_Gua-N2-MeTrfase"/>
</dbReference>
<feature type="compositionally biased region" description="Polar residues" evidence="8">
    <location>
        <begin position="49"/>
        <end position="58"/>
    </location>
</feature>
<dbReference type="AlphaFoldDB" id="A0AAJ8JR18"/>
<name>A0AAJ8JR18_9TREE</name>
<dbReference type="RefSeq" id="XP_066067630.1">
    <property type="nucleotide sequence ID" value="XM_066211533.1"/>
</dbReference>
<comment type="catalytic activity">
    <reaction evidence="3">
        <text>a 5'-end (N(2),N(7)-dimethyl 5'-triphosphoguanosine)-ribonucleoside in snoRNA + S-adenosyl-L-methionine = a 5'-end (N(2),N(2),N(7)-trimethyl 5'-triphosphoguanosine)-ribonucleoside in snoRNA + S-adenosyl-L-homocysteine + H(+)</text>
        <dbReference type="Rhea" id="RHEA:78507"/>
        <dbReference type="Rhea" id="RHEA-COMP:19088"/>
        <dbReference type="Rhea" id="RHEA-COMP:19090"/>
        <dbReference type="ChEBI" id="CHEBI:15378"/>
        <dbReference type="ChEBI" id="CHEBI:57856"/>
        <dbReference type="ChEBI" id="CHEBI:59789"/>
        <dbReference type="ChEBI" id="CHEBI:167623"/>
        <dbReference type="ChEBI" id="CHEBI:172880"/>
    </reaction>
    <physiologicalReaction direction="left-to-right" evidence="3">
        <dbReference type="Rhea" id="RHEA:78508"/>
    </physiologicalReaction>
</comment>
<dbReference type="EMBL" id="CP143785">
    <property type="protein sequence ID" value="WVN86930.1"/>
    <property type="molecule type" value="Genomic_DNA"/>
</dbReference>
<evidence type="ECO:0000256" key="8">
    <source>
        <dbReference type="SAM" id="MobiDB-lite"/>
    </source>
</evidence>
<evidence type="ECO:0000256" key="2">
    <source>
        <dbReference type="ARBA" id="ARBA00025783"/>
    </source>
</evidence>
<accession>A0AAJ8JR18</accession>
<dbReference type="GO" id="GO:0005634">
    <property type="term" value="C:nucleus"/>
    <property type="evidence" value="ECO:0007669"/>
    <property type="project" value="TreeGrafter"/>
</dbReference>
<evidence type="ECO:0000256" key="5">
    <source>
        <dbReference type="ARBA" id="ARBA00048763"/>
    </source>
</evidence>
<dbReference type="Proteomes" id="UP000094043">
    <property type="component" value="Chromosome 2"/>
</dbReference>
<dbReference type="CDD" id="cd02440">
    <property type="entry name" value="AdoMet_MTases"/>
    <property type="match status" value="1"/>
</dbReference>
<reference evidence="9" key="1">
    <citation type="submission" date="2016-06" db="EMBL/GenBank/DDBJ databases">
        <authorList>
            <person name="Cuomo C."/>
            <person name="Litvintseva A."/>
            <person name="Heitman J."/>
            <person name="Chen Y."/>
            <person name="Sun S."/>
            <person name="Springer D."/>
            <person name="Dromer F."/>
            <person name="Young S."/>
            <person name="Zeng Q."/>
            <person name="Chapman S."/>
            <person name="Gujja S."/>
            <person name="Saif S."/>
            <person name="Birren B."/>
        </authorList>
    </citation>
    <scope>NUCLEOTIDE SEQUENCE</scope>
    <source>
        <strain evidence="9">CBS 7841</strain>
    </source>
</reference>
<protein>
    <recommendedName>
        <fullName evidence="1">Trimethylguanosine synthase</fullName>
    </recommendedName>
    <alternativeName>
        <fullName evidence="7">Cap-specific guanine-N(2) methyltransferase</fullName>
    </alternativeName>
</protein>
<dbReference type="InterPro" id="IPR029063">
    <property type="entry name" value="SAM-dependent_MTases_sf"/>
</dbReference>
<dbReference type="KEGG" id="cdep:91086317"/>
<feature type="region of interest" description="Disordered" evidence="8">
    <location>
        <begin position="30"/>
        <end position="69"/>
    </location>
</feature>
<sequence>MPRRGRQGASLFSSLPSELRQSLRQRICEPSSVNASVEPAVDYPMDPTLSGQTLLRTQPDSESEDEEESEDVAIGMYRDKSQEIPVQLPNAIHQLEASKIPAIITRRQFIKQENNCCEKVSSLPATVPVNTTTSRKKRFKLEVPKNNHLGHPWDCTGLVPRYTRIQQVPSDLVKYFRQRGLLFPEYNKLPLLLDRTGWFSVTPQPIAAHIAERCRCDVIVDAFCGVGGNAIAFAKTCERVIAIDNDITRLRLARHNALHYGVAERIEFVLGDYIDWARSYADRRTKEMVDVVFLSPPWGGIDYLGDSQSTFPLSAILPIHGRELFQLSSRLTPNIAYYLPRNTNMDEVGELARELKYSDPDGQRDREWVEVEEETVRGKVKALTVYFGGLVSEE</sequence>
<reference evidence="9" key="2">
    <citation type="journal article" date="2022" name="Elife">
        <title>Obligate sexual reproduction of a homothallic fungus closely related to the Cryptococcus pathogenic species complex.</title>
        <authorList>
            <person name="Passer A.R."/>
            <person name="Clancey S.A."/>
            <person name="Shea T."/>
            <person name="David-Palma M."/>
            <person name="Averette A.F."/>
            <person name="Boekhout T."/>
            <person name="Porcel B.M."/>
            <person name="Nowrousian M."/>
            <person name="Cuomo C.A."/>
            <person name="Sun S."/>
            <person name="Heitman J."/>
            <person name="Coelho M.A."/>
        </authorList>
    </citation>
    <scope>NUCLEOTIDE SEQUENCE</scope>
    <source>
        <strain evidence="9">CBS 7841</strain>
    </source>
</reference>
<dbReference type="SUPFAM" id="SSF53335">
    <property type="entry name" value="S-adenosyl-L-methionine-dependent methyltransferases"/>
    <property type="match status" value="1"/>
</dbReference>
<evidence type="ECO:0000256" key="7">
    <source>
        <dbReference type="ARBA" id="ARBA00049790"/>
    </source>
</evidence>